<reference evidence="2 3" key="1">
    <citation type="submission" date="2021-06" db="EMBL/GenBank/DDBJ databases">
        <title>Caerostris extrusa draft genome.</title>
        <authorList>
            <person name="Kono N."/>
            <person name="Arakawa K."/>
        </authorList>
    </citation>
    <scope>NUCLEOTIDE SEQUENCE [LARGE SCALE GENOMIC DNA]</scope>
</reference>
<comment type="caution">
    <text evidence="2">The sequence shown here is derived from an EMBL/GenBank/DDBJ whole genome shotgun (WGS) entry which is preliminary data.</text>
</comment>
<feature type="region of interest" description="Disordered" evidence="1">
    <location>
        <begin position="54"/>
        <end position="81"/>
    </location>
</feature>
<dbReference type="Proteomes" id="UP001054945">
    <property type="component" value="Unassembled WGS sequence"/>
</dbReference>
<dbReference type="EMBL" id="BPLR01008434">
    <property type="protein sequence ID" value="GIY24642.1"/>
    <property type="molecule type" value="Genomic_DNA"/>
</dbReference>
<proteinExistence type="predicted"/>
<name>A0AAV4RX31_CAEEX</name>
<evidence type="ECO:0000256" key="1">
    <source>
        <dbReference type="SAM" id="MobiDB-lite"/>
    </source>
</evidence>
<keyword evidence="3" id="KW-1185">Reference proteome</keyword>
<gene>
    <name evidence="2" type="ORF">CEXT_248791</name>
</gene>
<sequence length="81" mass="9368">MEDAKCSHYAEQPIAHAWCSGNQWAIRKSMGHGLRIPNFMELFIRSQRKRSLCRNQTNKQAENSTLQCSRKQSKKTTLITS</sequence>
<evidence type="ECO:0000313" key="2">
    <source>
        <dbReference type="EMBL" id="GIY24642.1"/>
    </source>
</evidence>
<accession>A0AAV4RX31</accession>
<protein>
    <submittedName>
        <fullName evidence="2">Uncharacterized protein</fullName>
    </submittedName>
</protein>
<organism evidence="2 3">
    <name type="scientific">Caerostris extrusa</name>
    <name type="common">Bark spider</name>
    <name type="synonym">Caerostris bankana</name>
    <dbReference type="NCBI Taxonomy" id="172846"/>
    <lineage>
        <taxon>Eukaryota</taxon>
        <taxon>Metazoa</taxon>
        <taxon>Ecdysozoa</taxon>
        <taxon>Arthropoda</taxon>
        <taxon>Chelicerata</taxon>
        <taxon>Arachnida</taxon>
        <taxon>Araneae</taxon>
        <taxon>Araneomorphae</taxon>
        <taxon>Entelegynae</taxon>
        <taxon>Araneoidea</taxon>
        <taxon>Araneidae</taxon>
        <taxon>Caerostris</taxon>
    </lineage>
</organism>
<dbReference type="AlphaFoldDB" id="A0AAV4RX31"/>
<evidence type="ECO:0000313" key="3">
    <source>
        <dbReference type="Proteomes" id="UP001054945"/>
    </source>
</evidence>